<keyword evidence="3" id="KW-1185">Reference proteome</keyword>
<accession>A0ABN2K2X8</accession>
<evidence type="ECO:0000313" key="2">
    <source>
        <dbReference type="EMBL" id="GAA1746033.1"/>
    </source>
</evidence>
<organism evidence="2 3">
    <name type="scientific">Kocuria aegyptia</name>
    <dbReference type="NCBI Taxonomy" id="330943"/>
    <lineage>
        <taxon>Bacteria</taxon>
        <taxon>Bacillati</taxon>
        <taxon>Actinomycetota</taxon>
        <taxon>Actinomycetes</taxon>
        <taxon>Micrococcales</taxon>
        <taxon>Micrococcaceae</taxon>
        <taxon>Kocuria</taxon>
    </lineage>
</organism>
<dbReference type="Proteomes" id="UP001501204">
    <property type="component" value="Unassembled WGS sequence"/>
</dbReference>
<evidence type="ECO:0000313" key="3">
    <source>
        <dbReference type="Proteomes" id="UP001501204"/>
    </source>
</evidence>
<reference evidence="2 3" key="1">
    <citation type="journal article" date="2019" name="Int. J. Syst. Evol. Microbiol.">
        <title>The Global Catalogue of Microorganisms (GCM) 10K type strain sequencing project: providing services to taxonomists for standard genome sequencing and annotation.</title>
        <authorList>
            <consortium name="The Broad Institute Genomics Platform"/>
            <consortium name="The Broad Institute Genome Sequencing Center for Infectious Disease"/>
            <person name="Wu L."/>
            <person name="Ma J."/>
        </authorList>
    </citation>
    <scope>NUCLEOTIDE SEQUENCE [LARGE SCALE GENOMIC DNA]</scope>
    <source>
        <strain evidence="2 3">JCM 14735</strain>
    </source>
</reference>
<proteinExistence type="predicted"/>
<protein>
    <submittedName>
        <fullName evidence="2">Uncharacterized protein</fullName>
    </submittedName>
</protein>
<feature type="region of interest" description="Disordered" evidence="1">
    <location>
        <begin position="1"/>
        <end position="20"/>
    </location>
</feature>
<sequence length="61" mass="6017">MAPLLDGQEDAGDRAACARAPAPPSLAGPCFGPVSLAGARGQLGLTGARRTCEAASGPVRR</sequence>
<name>A0ABN2K2X8_9MICC</name>
<evidence type="ECO:0000256" key="1">
    <source>
        <dbReference type="SAM" id="MobiDB-lite"/>
    </source>
</evidence>
<comment type="caution">
    <text evidence="2">The sequence shown here is derived from an EMBL/GenBank/DDBJ whole genome shotgun (WGS) entry which is preliminary data.</text>
</comment>
<dbReference type="EMBL" id="BAAAOA010000003">
    <property type="protein sequence ID" value="GAA1746033.1"/>
    <property type="molecule type" value="Genomic_DNA"/>
</dbReference>
<gene>
    <name evidence="2" type="ORF">GCM10009767_00790</name>
</gene>